<keyword evidence="2" id="KW-1185">Reference proteome</keyword>
<sequence length="174" mass="18292">MKKILSGLIILTVFVTSCATLQSIVKSTFPYTSTLIIPATSQTGRTFSATSTASSIDQIFTGSGSNTSQISQVRMASAKIEAVSPSSQSLGVFKSVKVYLLNGSNEVLVASRNDVSATSGSSLVLDIDNSKFLDDYVKAGTLRVRMDYVLQSGLNVDLSVKASLGFNSSPTTAN</sequence>
<dbReference type="OrthoDB" id="1272877at2"/>
<dbReference type="Proteomes" id="UP000308181">
    <property type="component" value="Unassembled WGS sequence"/>
</dbReference>
<dbReference type="AlphaFoldDB" id="A0A4U1C7Z6"/>
<dbReference type="EMBL" id="SWBP01000001">
    <property type="protein sequence ID" value="TKC00537.1"/>
    <property type="molecule type" value="Genomic_DNA"/>
</dbReference>
<evidence type="ECO:0000313" key="1">
    <source>
        <dbReference type="EMBL" id="TKC00537.1"/>
    </source>
</evidence>
<comment type="caution">
    <text evidence="1">The sequence shown here is derived from an EMBL/GenBank/DDBJ whole genome shotgun (WGS) entry which is preliminary data.</text>
</comment>
<protein>
    <submittedName>
        <fullName evidence="1">Uncharacterized protein</fullName>
    </submittedName>
</protein>
<organism evidence="1 2">
    <name type="scientific">Pedobacter cryophilus</name>
    <dbReference type="NCBI Taxonomy" id="2571271"/>
    <lineage>
        <taxon>Bacteria</taxon>
        <taxon>Pseudomonadati</taxon>
        <taxon>Bacteroidota</taxon>
        <taxon>Sphingobacteriia</taxon>
        <taxon>Sphingobacteriales</taxon>
        <taxon>Sphingobacteriaceae</taxon>
        <taxon>Pedobacter</taxon>
    </lineage>
</organism>
<proteinExistence type="predicted"/>
<reference evidence="1 2" key="1">
    <citation type="submission" date="2019-04" db="EMBL/GenBank/DDBJ databases">
        <title>Pedobacter sp. AR-3-17 sp. nov., isolated from Arctic soil.</title>
        <authorList>
            <person name="Dahal R.H."/>
            <person name="Kim D.-U."/>
        </authorList>
    </citation>
    <scope>NUCLEOTIDE SEQUENCE [LARGE SCALE GENOMIC DNA]</scope>
    <source>
        <strain evidence="1 2">AR-3-17</strain>
    </source>
</reference>
<dbReference type="PROSITE" id="PS51257">
    <property type="entry name" value="PROKAR_LIPOPROTEIN"/>
    <property type="match status" value="1"/>
</dbReference>
<gene>
    <name evidence="1" type="ORF">FA046_02325</name>
</gene>
<accession>A0A4U1C7Z6</accession>
<dbReference type="RefSeq" id="WP_136824745.1">
    <property type="nucleotide sequence ID" value="NZ_SWBP01000001.1"/>
</dbReference>
<name>A0A4U1C7Z6_9SPHI</name>
<evidence type="ECO:0000313" key="2">
    <source>
        <dbReference type="Proteomes" id="UP000308181"/>
    </source>
</evidence>